<feature type="compositionally biased region" description="Basic and acidic residues" evidence="1">
    <location>
        <begin position="96"/>
        <end position="122"/>
    </location>
</feature>
<feature type="region of interest" description="Disordered" evidence="1">
    <location>
        <begin position="1"/>
        <end position="72"/>
    </location>
</feature>
<accession>A0A453JMJ5</accession>
<feature type="compositionally biased region" description="Polar residues" evidence="1">
    <location>
        <begin position="52"/>
        <end position="66"/>
    </location>
</feature>
<reference evidence="2" key="5">
    <citation type="journal article" date="2021" name="G3 (Bethesda)">
        <title>Aegilops tauschii genome assembly Aet v5.0 features greater sequence contiguity and improved annotation.</title>
        <authorList>
            <person name="Wang L."/>
            <person name="Zhu T."/>
            <person name="Rodriguez J.C."/>
            <person name="Deal K.R."/>
            <person name="Dubcovsky J."/>
            <person name="McGuire P.E."/>
            <person name="Lux T."/>
            <person name="Spannagl M."/>
            <person name="Mayer K.F.X."/>
            <person name="Baldrich P."/>
            <person name="Meyers B.C."/>
            <person name="Huo N."/>
            <person name="Gu Y.Q."/>
            <person name="Zhou H."/>
            <person name="Devos K.M."/>
            <person name="Bennetzen J.L."/>
            <person name="Unver T."/>
            <person name="Budak H."/>
            <person name="Gulick P.J."/>
            <person name="Galiba G."/>
            <person name="Kalapos B."/>
            <person name="Nelson D.R."/>
            <person name="Li P."/>
            <person name="You F.M."/>
            <person name="Luo M.C."/>
            <person name="Dvorak J."/>
        </authorList>
    </citation>
    <scope>NUCLEOTIDE SEQUENCE [LARGE SCALE GENOMIC DNA]</scope>
    <source>
        <strain evidence="2">cv. AL8/78</strain>
    </source>
</reference>
<feature type="compositionally biased region" description="Low complexity" evidence="1">
    <location>
        <begin position="11"/>
        <end position="24"/>
    </location>
</feature>
<name>A0A453JMJ5_AEGTS</name>
<evidence type="ECO:0000256" key="1">
    <source>
        <dbReference type="SAM" id="MobiDB-lite"/>
    </source>
</evidence>
<evidence type="ECO:0000313" key="3">
    <source>
        <dbReference type="Proteomes" id="UP000015105"/>
    </source>
</evidence>
<dbReference type="Proteomes" id="UP000015105">
    <property type="component" value="Chromosome 5D"/>
</dbReference>
<protein>
    <recommendedName>
        <fullName evidence="4">Remorin C-terminal domain-containing protein</fullName>
    </recommendedName>
</protein>
<reference evidence="2" key="4">
    <citation type="submission" date="2019-03" db="UniProtKB">
        <authorList>
            <consortium name="EnsemblPlants"/>
        </authorList>
    </citation>
    <scope>IDENTIFICATION</scope>
</reference>
<dbReference type="PANTHER" id="PTHR31471">
    <property type="entry name" value="OS02G0116800 PROTEIN"/>
    <property type="match status" value="1"/>
</dbReference>
<feature type="region of interest" description="Disordered" evidence="1">
    <location>
        <begin position="93"/>
        <end position="224"/>
    </location>
</feature>
<reference evidence="3" key="2">
    <citation type="journal article" date="2017" name="Nat. Plants">
        <title>The Aegilops tauschii genome reveals multiple impacts of transposons.</title>
        <authorList>
            <person name="Zhao G."/>
            <person name="Zou C."/>
            <person name="Li K."/>
            <person name="Wang K."/>
            <person name="Li T."/>
            <person name="Gao L."/>
            <person name="Zhang X."/>
            <person name="Wang H."/>
            <person name="Yang Z."/>
            <person name="Liu X."/>
            <person name="Jiang W."/>
            <person name="Mao L."/>
            <person name="Kong X."/>
            <person name="Jiao Y."/>
            <person name="Jia J."/>
        </authorList>
    </citation>
    <scope>NUCLEOTIDE SEQUENCE [LARGE SCALE GENOMIC DNA]</scope>
    <source>
        <strain evidence="3">cv. AL8/78</strain>
    </source>
</reference>
<reference evidence="2" key="3">
    <citation type="journal article" date="2017" name="Nature">
        <title>Genome sequence of the progenitor of the wheat D genome Aegilops tauschii.</title>
        <authorList>
            <person name="Luo M.C."/>
            <person name="Gu Y.Q."/>
            <person name="Puiu D."/>
            <person name="Wang H."/>
            <person name="Twardziok S.O."/>
            <person name="Deal K.R."/>
            <person name="Huo N."/>
            <person name="Zhu T."/>
            <person name="Wang L."/>
            <person name="Wang Y."/>
            <person name="McGuire P.E."/>
            <person name="Liu S."/>
            <person name="Long H."/>
            <person name="Ramasamy R.K."/>
            <person name="Rodriguez J.C."/>
            <person name="Van S.L."/>
            <person name="Yuan L."/>
            <person name="Wang Z."/>
            <person name="Xia Z."/>
            <person name="Xiao L."/>
            <person name="Anderson O.D."/>
            <person name="Ouyang S."/>
            <person name="Liang Y."/>
            <person name="Zimin A.V."/>
            <person name="Pertea G."/>
            <person name="Qi P."/>
            <person name="Bennetzen J.L."/>
            <person name="Dai X."/>
            <person name="Dawson M.W."/>
            <person name="Muller H.G."/>
            <person name="Kugler K."/>
            <person name="Rivarola-Duarte L."/>
            <person name="Spannagl M."/>
            <person name="Mayer K.F.X."/>
            <person name="Lu F.H."/>
            <person name="Bevan M.W."/>
            <person name="Leroy P."/>
            <person name="Li P."/>
            <person name="You F.M."/>
            <person name="Sun Q."/>
            <person name="Liu Z."/>
            <person name="Lyons E."/>
            <person name="Wicker T."/>
            <person name="Salzberg S.L."/>
            <person name="Devos K.M."/>
            <person name="Dvorak J."/>
        </authorList>
    </citation>
    <scope>NUCLEOTIDE SEQUENCE [LARGE SCALE GENOMIC DNA]</scope>
    <source>
        <strain evidence="2">cv. AL8/78</strain>
    </source>
</reference>
<proteinExistence type="predicted"/>
<sequence length="243" mass="25502">KQRRDTKLRTQVSAPAAAQSSSVSMRDVGTEMTPIASQEQSRSGTPAGAATPSLSPLCSVPASPSASERELQIRTRREIAALGLQLGKMSIASWASKEDRIRTSPEKSAGEEDEAKKEEFEARAAAWAESKKCKFASRISEEGGEDSGVGELPEIQIRSQDEACRGAGRSNEGAGEEQPDQEAVHIEPQGGGEAGEGRGEAEPAGGPVGPAGGAHPEDRPRAVPVPVLQLVPLLKTKQNSDCL</sequence>
<reference evidence="3" key="1">
    <citation type="journal article" date="2014" name="Science">
        <title>Ancient hybridizations among the ancestral genomes of bread wheat.</title>
        <authorList>
            <consortium name="International Wheat Genome Sequencing Consortium,"/>
            <person name="Marcussen T."/>
            <person name="Sandve S.R."/>
            <person name="Heier L."/>
            <person name="Spannagl M."/>
            <person name="Pfeifer M."/>
            <person name="Jakobsen K.S."/>
            <person name="Wulff B.B."/>
            <person name="Steuernagel B."/>
            <person name="Mayer K.F."/>
            <person name="Olsen O.A."/>
        </authorList>
    </citation>
    <scope>NUCLEOTIDE SEQUENCE [LARGE SCALE GENOMIC DNA]</scope>
    <source>
        <strain evidence="3">cv. AL8/78</strain>
    </source>
</reference>
<evidence type="ECO:0000313" key="2">
    <source>
        <dbReference type="EnsemblPlants" id="AET5Gv20121800.4"/>
    </source>
</evidence>
<dbReference type="Gramene" id="AET5Gv20121800.4">
    <property type="protein sequence ID" value="AET5Gv20121800.4"/>
    <property type="gene ID" value="AET5Gv20121800"/>
</dbReference>
<keyword evidence="3" id="KW-1185">Reference proteome</keyword>
<feature type="compositionally biased region" description="Polar residues" evidence="1">
    <location>
        <begin position="35"/>
        <end position="44"/>
    </location>
</feature>
<evidence type="ECO:0008006" key="4">
    <source>
        <dbReference type="Google" id="ProtNLM"/>
    </source>
</evidence>
<dbReference type="EnsemblPlants" id="AET5Gv20121800.4">
    <property type="protein sequence ID" value="AET5Gv20121800.4"/>
    <property type="gene ID" value="AET5Gv20121800"/>
</dbReference>
<dbReference type="PANTHER" id="PTHR31471:SF1">
    <property type="entry name" value="OS12G0613600 PROTEIN"/>
    <property type="match status" value="1"/>
</dbReference>
<organism evidence="2 3">
    <name type="scientific">Aegilops tauschii subsp. strangulata</name>
    <name type="common">Goatgrass</name>
    <dbReference type="NCBI Taxonomy" id="200361"/>
    <lineage>
        <taxon>Eukaryota</taxon>
        <taxon>Viridiplantae</taxon>
        <taxon>Streptophyta</taxon>
        <taxon>Embryophyta</taxon>
        <taxon>Tracheophyta</taxon>
        <taxon>Spermatophyta</taxon>
        <taxon>Magnoliopsida</taxon>
        <taxon>Liliopsida</taxon>
        <taxon>Poales</taxon>
        <taxon>Poaceae</taxon>
        <taxon>BOP clade</taxon>
        <taxon>Pooideae</taxon>
        <taxon>Triticodae</taxon>
        <taxon>Triticeae</taxon>
        <taxon>Triticinae</taxon>
        <taxon>Aegilops</taxon>
    </lineage>
</organism>
<dbReference type="AlphaFoldDB" id="A0A453JMJ5"/>